<feature type="non-terminal residue" evidence="1">
    <location>
        <position position="1"/>
    </location>
</feature>
<comment type="caution">
    <text evidence="1">The sequence shown here is derived from an EMBL/GenBank/DDBJ whole genome shotgun (WGS) entry which is preliminary data.</text>
</comment>
<name>A0ABN9EIR9_9NEOB</name>
<keyword evidence="2" id="KW-1185">Reference proteome</keyword>
<proteinExistence type="predicted"/>
<sequence>SVAISASSSVPIRCCLSVPISVAYQCPSSLISDTVKEKNYSLNFYNN</sequence>
<dbReference type="EMBL" id="CATNWA010015571">
    <property type="protein sequence ID" value="CAI9584694.1"/>
    <property type="molecule type" value="Genomic_DNA"/>
</dbReference>
<organism evidence="1 2">
    <name type="scientific">Staurois parvus</name>
    <dbReference type="NCBI Taxonomy" id="386267"/>
    <lineage>
        <taxon>Eukaryota</taxon>
        <taxon>Metazoa</taxon>
        <taxon>Chordata</taxon>
        <taxon>Craniata</taxon>
        <taxon>Vertebrata</taxon>
        <taxon>Euteleostomi</taxon>
        <taxon>Amphibia</taxon>
        <taxon>Batrachia</taxon>
        <taxon>Anura</taxon>
        <taxon>Neobatrachia</taxon>
        <taxon>Ranoidea</taxon>
        <taxon>Ranidae</taxon>
        <taxon>Staurois</taxon>
    </lineage>
</organism>
<evidence type="ECO:0000313" key="1">
    <source>
        <dbReference type="EMBL" id="CAI9584694.1"/>
    </source>
</evidence>
<protein>
    <submittedName>
        <fullName evidence="1">Uncharacterized protein</fullName>
    </submittedName>
</protein>
<dbReference type="Proteomes" id="UP001162483">
    <property type="component" value="Unassembled WGS sequence"/>
</dbReference>
<evidence type="ECO:0000313" key="2">
    <source>
        <dbReference type="Proteomes" id="UP001162483"/>
    </source>
</evidence>
<reference evidence="1" key="1">
    <citation type="submission" date="2023-05" db="EMBL/GenBank/DDBJ databases">
        <authorList>
            <person name="Stuckert A."/>
        </authorList>
    </citation>
    <scope>NUCLEOTIDE SEQUENCE</scope>
</reference>
<gene>
    <name evidence="1" type="ORF">SPARVUS_LOCUS10070428</name>
</gene>
<accession>A0ABN9EIR9</accession>